<sequence length="202" mass="21401">MSVEDASKAYAERAREYADLLGSISATAEQDRELIGSWAHRIEGPVLDVGCGPGHWTAWLRDRGVDIGGVDPVREFLAIAADRHPGCEFRHGTAEALDVASASLGGVLAWYSLIHLEPSRLPVALAELARCIRPGGGLLVGFFEGARVAAFEHRVITGYTWPIAELAALIDGAGFAVQEAHARTDSGARPHGALVAVRVSGD</sequence>
<gene>
    <name evidence="2" type="ORF">FHX72_001744</name>
</gene>
<dbReference type="CDD" id="cd02440">
    <property type="entry name" value="AdoMet_MTases"/>
    <property type="match status" value="1"/>
</dbReference>
<keyword evidence="3" id="KW-1185">Reference proteome</keyword>
<dbReference type="PANTHER" id="PTHR42912">
    <property type="entry name" value="METHYLTRANSFERASE"/>
    <property type="match status" value="1"/>
</dbReference>
<name>A0A7W4UNB5_9MICO</name>
<comment type="caution">
    <text evidence="2">The sequence shown here is derived from an EMBL/GenBank/DDBJ whole genome shotgun (WGS) entry which is preliminary data.</text>
</comment>
<organism evidence="2 3">
    <name type="scientific">Pseudoclavibacter helvolus</name>
    <dbReference type="NCBI Taxonomy" id="255205"/>
    <lineage>
        <taxon>Bacteria</taxon>
        <taxon>Bacillati</taxon>
        <taxon>Actinomycetota</taxon>
        <taxon>Actinomycetes</taxon>
        <taxon>Micrococcales</taxon>
        <taxon>Microbacteriaceae</taxon>
        <taxon>Pseudoclavibacter</taxon>
    </lineage>
</organism>
<accession>A0A7W4UNB5</accession>
<keyword evidence="2" id="KW-0830">Ubiquinone</keyword>
<feature type="domain" description="Methyltransferase" evidence="1">
    <location>
        <begin position="46"/>
        <end position="136"/>
    </location>
</feature>
<dbReference type="EMBL" id="JACHWJ010000002">
    <property type="protein sequence ID" value="MBB2957607.1"/>
    <property type="molecule type" value="Genomic_DNA"/>
</dbReference>
<evidence type="ECO:0000259" key="1">
    <source>
        <dbReference type="Pfam" id="PF13649"/>
    </source>
</evidence>
<dbReference type="InterPro" id="IPR041698">
    <property type="entry name" value="Methyltransf_25"/>
</dbReference>
<protein>
    <submittedName>
        <fullName evidence="2">Ubiquinone/menaquinone biosynthesis C-methylase UbiE</fullName>
    </submittedName>
</protein>
<dbReference type="SUPFAM" id="SSF53335">
    <property type="entry name" value="S-adenosyl-L-methionine-dependent methyltransferases"/>
    <property type="match status" value="1"/>
</dbReference>
<keyword evidence="2" id="KW-0808">Transferase</keyword>
<keyword evidence="2" id="KW-0489">Methyltransferase</keyword>
<dbReference type="Pfam" id="PF13649">
    <property type="entry name" value="Methyltransf_25"/>
    <property type="match status" value="1"/>
</dbReference>
<dbReference type="AlphaFoldDB" id="A0A7W4UNB5"/>
<dbReference type="PANTHER" id="PTHR42912:SF95">
    <property type="entry name" value="METHYLTRANSFERASE TYPE 11 DOMAIN-CONTAINING PROTEIN"/>
    <property type="match status" value="1"/>
</dbReference>
<evidence type="ECO:0000313" key="3">
    <source>
        <dbReference type="Proteomes" id="UP000545286"/>
    </source>
</evidence>
<dbReference type="GO" id="GO:0008168">
    <property type="term" value="F:methyltransferase activity"/>
    <property type="evidence" value="ECO:0007669"/>
    <property type="project" value="UniProtKB-KW"/>
</dbReference>
<dbReference type="Proteomes" id="UP000545286">
    <property type="component" value="Unassembled WGS sequence"/>
</dbReference>
<dbReference type="InterPro" id="IPR050508">
    <property type="entry name" value="Methyltransf_Superfamily"/>
</dbReference>
<dbReference type="GO" id="GO:0032259">
    <property type="term" value="P:methylation"/>
    <property type="evidence" value="ECO:0007669"/>
    <property type="project" value="UniProtKB-KW"/>
</dbReference>
<proteinExistence type="predicted"/>
<dbReference type="Gene3D" id="3.40.50.150">
    <property type="entry name" value="Vaccinia Virus protein VP39"/>
    <property type="match status" value="1"/>
</dbReference>
<reference evidence="2 3" key="1">
    <citation type="submission" date="2020-08" db="EMBL/GenBank/DDBJ databases">
        <title>Sequencing the genomes of 1000 actinobacteria strains.</title>
        <authorList>
            <person name="Klenk H.-P."/>
        </authorList>
    </citation>
    <scope>NUCLEOTIDE SEQUENCE [LARGE SCALE GENOMIC DNA]</scope>
    <source>
        <strain evidence="2 3">DSM 20419</strain>
    </source>
</reference>
<evidence type="ECO:0000313" key="2">
    <source>
        <dbReference type="EMBL" id="MBB2957607.1"/>
    </source>
</evidence>
<dbReference type="RefSeq" id="WP_183624378.1">
    <property type="nucleotide sequence ID" value="NZ_JACHWJ010000002.1"/>
</dbReference>
<dbReference type="InterPro" id="IPR029063">
    <property type="entry name" value="SAM-dependent_MTases_sf"/>
</dbReference>